<organism evidence="1 2">
    <name type="scientific">Opisthorchis viverrini</name>
    <name type="common">Southeast Asian liver fluke</name>
    <dbReference type="NCBI Taxonomy" id="6198"/>
    <lineage>
        <taxon>Eukaryota</taxon>
        <taxon>Metazoa</taxon>
        <taxon>Spiralia</taxon>
        <taxon>Lophotrochozoa</taxon>
        <taxon>Platyhelminthes</taxon>
        <taxon>Trematoda</taxon>
        <taxon>Digenea</taxon>
        <taxon>Opisthorchiida</taxon>
        <taxon>Opisthorchiata</taxon>
        <taxon>Opisthorchiidae</taxon>
        <taxon>Opisthorchis</taxon>
    </lineage>
</organism>
<accession>A0A074ZWX6</accession>
<gene>
    <name evidence="1" type="ORF">T265_01900</name>
</gene>
<sequence length="155" mass="17111">MKVMCLSALAQEAGNSHTQSCLSESVSGEQKHTAGSTGRYWKYAVGHGKLWGARWLKWLEREFTDRKVRDSNPISASRLPLSRLGQPSSIPVLVLPSGSMAARRRKGVTAERWKTMDRICAKLTRNKSNQTSIGYVDKDTGSDNLAPITTYANGK</sequence>
<dbReference type="RefSeq" id="XP_009164290.1">
    <property type="nucleotide sequence ID" value="XM_009166026.1"/>
</dbReference>
<proteinExistence type="predicted"/>
<dbReference type="EMBL" id="KL596639">
    <property type="protein sequence ID" value="KER31968.1"/>
    <property type="molecule type" value="Genomic_DNA"/>
</dbReference>
<protein>
    <submittedName>
        <fullName evidence="1">Uncharacterized protein</fullName>
    </submittedName>
</protein>
<dbReference type="Proteomes" id="UP000054324">
    <property type="component" value="Unassembled WGS sequence"/>
</dbReference>
<reference evidence="1 2" key="1">
    <citation type="submission" date="2013-11" db="EMBL/GenBank/DDBJ databases">
        <title>Opisthorchis viverrini - life in the bile duct.</title>
        <authorList>
            <person name="Young N.D."/>
            <person name="Nagarajan N."/>
            <person name="Lin S.J."/>
            <person name="Korhonen P.K."/>
            <person name="Jex A.R."/>
            <person name="Hall R.S."/>
            <person name="Safavi-Hemami H."/>
            <person name="Kaewkong W."/>
            <person name="Bertrand D."/>
            <person name="Gao S."/>
            <person name="Seet Q."/>
            <person name="Wongkham S."/>
            <person name="Teh B.T."/>
            <person name="Wongkham C."/>
            <person name="Intapan P.M."/>
            <person name="Maleewong W."/>
            <person name="Yang X."/>
            <person name="Hu M."/>
            <person name="Wang Z."/>
            <person name="Hofmann A."/>
            <person name="Sternberg P.W."/>
            <person name="Tan P."/>
            <person name="Wang J."/>
            <person name="Gasser R.B."/>
        </authorList>
    </citation>
    <scope>NUCLEOTIDE SEQUENCE [LARGE SCALE GENOMIC DNA]</scope>
</reference>
<keyword evidence="2" id="KW-1185">Reference proteome</keyword>
<evidence type="ECO:0000313" key="1">
    <source>
        <dbReference type="EMBL" id="KER31968.1"/>
    </source>
</evidence>
<dbReference type="OrthoDB" id="269496at2759"/>
<dbReference type="CTD" id="20316088"/>
<dbReference type="GeneID" id="20316088"/>
<evidence type="ECO:0000313" key="2">
    <source>
        <dbReference type="Proteomes" id="UP000054324"/>
    </source>
</evidence>
<dbReference type="AlphaFoldDB" id="A0A074ZWX6"/>
<name>A0A074ZWX6_OPIVI</name>
<dbReference type="KEGG" id="ovi:T265_01900"/>